<feature type="region of interest" description="Disordered" evidence="1">
    <location>
        <begin position="183"/>
        <end position="203"/>
    </location>
</feature>
<proteinExistence type="predicted"/>
<evidence type="ECO:0000259" key="3">
    <source>
        <dbReference type="Pfam" id="PF14534"/>
    </source>
</evidence>
<dbReference type="EMBL" id="JACHEK010000007">
    <property type="protein sequence ID" value="MBB6145745.1"/>
    <property type="molecule type" value="Genomic_DNA"/>
</dbReference>
<dbReference type="RefSeq" id="WP_050060779.1">
    <property type="nucleotide sequence ID" value="NZ_JACHEK010000007.1"/>
</dbReference>
<dbReference type="Proteomes" id="UP000538666">
    <property type="component" value="Unassembled WGS sequence"/>
</dbReference>
<sequence>MKQTLISLTACTVLLAGTAFAQQQATAPPASPQSPEIAQFQKFEDQWSNALVKRDQYGLENLMSPLYVDISSGGDITTRNQQIALLYEKSGPQPVSMEQRVVNVRTIEDVAVVDGTYIQKWKVNGTTHEERGIFTHVYQHARGNWICINSQRTAVVEQQAGQKAAKPAKKSTADLPFHIPLLFKGQDAPQTPPAAGSNPAPQQ</sequence>
<evidence type="ECO:0000313" key="5">
    <source>
        <dbReference type="Proteomes" id="UP000538666"/>
    </source>
</evidence>
<dbReference type="InterPro" id="IPR027843">
    <property type="entry name" value="DUF4440"/>
</dbReference>
<dbReference type="Gene3D" id="3.10.450.50">
    <property type="match status" value="1"/>
</dbReference>
<dbReference type="SUPFAM" id="SSF54427">
    <property type="entry name" value="NTF2-like"/>
    <property type="match status" value="1"/>
</dbReference>
<dbReference type="AlphaFoldDB" id="A0A841JYN9"/>
<dbReference type="Pfam" id="PF14534">
    <property type="entry name" value="DUF4440"/>
    <property type="match status" value="1"/>
</dbReference>
<feature type="domain" description="DUF4440" evidence="3">
    <location>
        <begin position="42"/>
        <end position="146"/>
    </location>
</feature>
<evidence type="ECO:0000256" key="1">
    <source>
        <dbReference type="SAM" id="MobiDB-lite"/>
    </source>
</evidence>
<comment type="caution">
    <text evidence="4">The sequence shown here is derived from an EMBL/GenBank/DDBJ whole genome shotgun (WGS) entry which is preliminary data.</text>
</comment>
<gene>
    <name evidence="4" type="ORF">HNQ77_003706</name>
</gene>
<feature type="signal peptide" evidence="2">
    <location>
        <begin position="1"/>
        <end position="21"/>
    </location>
</feature>
<keyword evidence="2" id="KW-0732">Signal</keyword>
<protein>
    <recommendedName>
        <fullName evidence="3">DUF4440 domain-containing protein</fullName>
    </recommendedName>
</protein>
<evidence type="ECO:0000313" key="4">
    <source>
        <dbReference type="EMBL" id="MBB6145745.1"/>
    </source>
</evidence>
<keyword evidence="5" id="KW-1185">Reference proteome</keyword>
<name>A0A841JYN9_9BACT</name>
<reference evidence="4 5" key="1">
    <citation type="submission" date="2020-08" db="EMBL/GenBank/DDBJ databases">
        <title>Genomic Encyclopedia of Type Strains, Phase IV (KMG-IV): sequencing the most valuable type-strain genomes for metagenomic binning, comparative biology and taxonomic classification.</title>
        <authorList>
            <person name="Goeker M."/>
        </authorList>
    </citation>
    <scope>NUCLEOTIDE SEQUENCE [LARGE SCALE GENOMIC DNA]</scope>
    <source>
        <strain evidence="4 5">DSM 103733</strain>
    </source>
</reference>
<dbReference type="InterPro" id="IPR032710">
    <property type="entry name" value="NTF2-like_dom_sf"/>
</dbReference>
<dbReference type="OrthoDB" id="119798at2"/>
<evidence type="ECO:0000256" key="2">
    <source>
        <dbReference type="SAM" id="SignalP"/>
    </source>
</evidence>
<accession>A0A841JYN9</accession>
<organism evidence="4 5">
    <name type="scientific">Silvibacterium bohemicum</name>
    <dbReference type="NCBI Taxonomy" id="1577686"/>
    <lineage>
        <taxon>Bacteria</taxon>
        <taxon>Pseudomonadati</taxon>
        <taxon>Acidobacteriota</taxon>
        <taxon>Terriglobia</taxon>
        <taxon>Terriglobales</taxon>
        <taxon>Acidobacteriaceae</taxon>
        <taxon>Silvibacterium</taxon>
    </lineage>
</organism>
<feature type="chain" id="PRO_5032904255" description="DUF4440 domain-containing protein" evidence="2">
    <location>
        <begin position="22"/>
        <end position="203"/>
    </location>
</feature>